<name>A0A8S4FS25_PLUXY</name>
<proteinExistence type="predicted"/>
<feature type="transmembrane region" description="Helical" evidence="1">
    <location>
        <begin position="43"/>
        <end position="63"/>
    </location>
</feature>
<organism evidence="2 3">
    <name type="scientific">Plutella xylostella</name>
    <name type="common">Diamondback moth</name>
    <name type="synonym">Plutella maculipennis</name>
    <dbReference type="NCBI Taxonomy" id="51655"/>
    <lineage>
        <taxon>Eukaryota</taxon>
        <taxon>Metazoa</taxon>
        <taxon>Ecdysozoa</taxon>
        <taxon>Arthropoda</taxon>
        <taxon>Hexapoda</taxon>
        <taxon>Insecta</taxon>
        <taxon>Pterygota</taxon>
        <taxon>Neoptera</taxon>
        <taxon>Endopterygota</taxon>
        <taxon>Lepidoptera</taxon>
        <taxon>Glossata</taxon>
        <taxon>Ditrysia</taxon>
        <taxon>Yponomeutoidea</taxon>
        <taxon>Plutellidae</taxon>
        <taxon>Plutella</taxon>
    </lineage>
</organism>
<accession>A0A8S4FS25</accession>
<protein>
    <submittedName>
        <fullName evidence="2">(diamondback moth) hypothetical protein</fullName>
    </submittedName>
</protein>
<sequence length="65" mass="7343">MVDILKVADVYGAVYGIRIHICFLLIPLIIVDLIKSLKLLTPVSTTSNVLTLLGYVLVFFYFARR</sequence>
<evidence type="ECO:0000313" key="3">
    <source>
        <dbReference type="Proteomes" id="UP000653454"/>
    </source>
</evidence>
<keyword evidence="1" id="KW-0812">Transmembrane</keyword>
<keyword evidence="3" id="KW-1185">Reference proteome</keyword>
<keyword evidence="1" id="KW-0472">Membrane</keyword>
<dbReference type="Proteomes" id="UP000653454">
    <property type="component" value="Unassembled WGS sequence"/>
</dbReference>
<evidence type="ECO:0000313" key="2">
    <source>
        <dbReference type="EMBL" id="CAG9129944.1"/>
    </source>
</evidence>
<dbReference type="EMBL" id="CAJHNJ030000039">
    <property type="protein sequence ID" value="CAG9129944.1"/>
    <property type="molecule type" value="Genomic_DNA"/>
</dbReference>
<feature type="transmembrane region" description="Helical" evidence="1">
    <location>
        <begin position="12"/>
        <end position="31"/>
    </location>
</feature>
<reference evidence="2" key="1">
    <citation type="submission" date="2020-11" db="EMBL/GenBank/DDBJ databases">
        <authorList>
            <person name="Whiteford S."/>
        </authorList>
    </citation>
    <scope>NUCLEOTIDE SEQUENCE</scope>
</reference>
<keyword evidence="1" id="KW-1133">Transmembrane helix</keyword>
<evidence type="ECO:0000256" key="1">
    <source>
        <dbReference type="SAM" id="Phobius"/>
    </source>
</evidence>
<comment type="caution">
    <text evidence="2">The sequence shown here is derived from an EMBL/GenBank/DDBJ whole genome shotgun (WGS) entry which is preliminary data.</text>
</comment>
<gene>
    <name evidence="2" type="ORF">PLXY2_LOCUS9732</name>
</gene>
<dbReference type="AlphaFoldDB" id="A0A8S4FS25"/>